<dbReference type="InterPro" id="IPR036291">
    <property type="entry name" value="NAD(P)-bd_dom_sf"/>
</dbReference>
<dbReference type="Proteomes" id="UP001565200">
    <property type="component" value="Unassembled WGS sequence"/>
</dbReference>
<dbReference type="PANTHER" id="PTHR42760:SF133">
    <property type="entry name" value="3-OXOACYL-[ACYL-CARRIER-PROTEIN] REDUCTASE"/>
    <property type="match status" value="1"/>
</dbReference>
<name>A0ABV4CYC6_9BACT</name>
<gene>
    <name evidence="4" type="ORF">AAK873_12390</name>
</gene>
<sequence length="281" mass="30585">MADNYLERKMEEYRSGKSTGYRTRLTPSGDRPGQLSVKFPPRRVFVTGGASGIGKAIVKAFCDAGCRVAFCDIDAKAGRAAAQALGAQFHPVDVADVAALEACVNRVIGSWGDIDVLVNNVGVSVFKPIDEMTVEEFDRVQHVNLRPVFVTSRSLALHRKAMGEPHYGRIINISSTRYLMSERGTEAYTASKGAVSSLTHALMMSMAPYGVTVNSISPGWICCDGYDSLTDADHNQHPSGRVGRPEDIARMCLFLSLPDNDFINGENIVIDGGMTRKMIYV</sequence>
<dbReference type="PRINTS" id="PR00080">
    <property type="entry name" value="SDRFAMILY"/>
</dbReference>
<reference evidence="4 5" key="1">
    <citation type="submission" date="2024-03" db="EMBL/GenBank/DDBJ databases">
        <title>Mouse gut bacterial collection (mGBC) of GemPharmatech.</title>
        <authorList>
            <person name="He Y."/>
            <person name="Dong L."/>
            <person name="Wu D."/>
            <person name="Gao X."/>
            <person name="Lin Z."/>
        </authorList>
    </citation>
    <scope>NUCLEOTIDE SEQUENCE [LARGE SCALE GENOMIC DNA]</scope>
    <source>
        <strain evidence="4 5">54-13</strain>
    </source>
</reference>
<accession>A0ABV4CYC6</accession>
<organism evidence="4 5">
    <name type="scientific">Heminiphilus faecis</name>
    <dbReference type="NCBI Taxonomy" id="2601703"/>
    <lineage>
        <taxon>Bacteria</taxon>
        <taxon>Pseudomonadati</taxon>
        <taxon>Bacteroidota</taxon>
        <taxon>Bacteroidia</taxon>
        <taxon>Bacteroidales</taxon>
        <taxon>Muribaculaceae</taxon>
        <taxon>Heminiphilus</taxon>
    </lineage>
</organism>
<keyword evidence="5" id="KW-1185">Reference proteome</keyword>
<dbReference type="EMBL" id="JBCLPP010000045">
    <property type="protein sequence ID" value="MEY8246408.1"/>
    <property type="molecule type" value="Genomic_DNA"/>
</dbReference>
<dbReference type="Pfam" id="PF13561">
    <property type="entry name" value="adh_short_C2"/>
    <property type="match status" value="1"/>
</dbReference>
<dbReference type="GO" id="GO:0016491">
    <property type="term" value="F:oxidoreductase activity"/>
    <property type="evidence" value="ECO:0007669"/>
    <property type="project" value="UniProtKB-KW"/>
</dbReference>
<evidence type="ECO:0000256" key="2">
    <source>
        <dbReference type="ARBA" id="ARBA00023002"/>
    </source>
</evidence>
<dbReference type="SUPFAM" id="SSF51735">
    <property type="entry name" value="NAD(P)-binding Rossmann-fold domains"/>
    <property type="match status" value="1"/>
</dbReference>
<feature type="region of interest" description="Disordered" evidence="3">
    <location>
        <begin position="14"/>
        <end position="34"/>
    </location>
</feature>
<dbReference type="InterPro" id="IPR002347">
    <property type="entry name" value="SDR_fam"/>
</dbReference>
<comment type="caution">
    <text evidence="4">The sequence shown here is derived from an EMBL/GenBank/DDBJ whole genome shotgun (WGS) entry which is preliminary data.</text>
</comment>
<comment type="similarity">
    <text evidence="1">Belongs to the short-chain dehydrogenases/reductases (SDR) family.</text>
</comment>
<evidence type="ECO:0000256" key="1">
    <source>
        <dbReference type="ARBA" id="ARBA00006484"/>
    </source>
</evidence>
<dbReference type="PANTHER" id="PTHR42760">
    <property type="entry name" value="SHORT-CHAIN DEHYDROGENASES/REDUCTASES FAMILY MEMBER"/>
    <property type="match status" value="1"/>
</dbReference>
<dbReference type="Gene3D" id="3.40.50.720">
    <property type="entry name" value="NAD(P)-binding Rossmann-like Domain"/>
    <property type="match status" value="1"/>
</dbReference>
<dbReference type="EC" id="1.1.-.-" evidence="4"/>
<evidence type="ECO:0000313" key="5">
    <source>
        <dbReference type="Proteomes" id="UP001565200"/>
    </source>
</evidence>
<dbReference type="InterPro" id="IPR020904">
    <property type="entry name" value="Sc_DH/Rdtase_CS"/>
</dbReference>
<protein>
    <submittedName>
        <fullName evidence="4">SDR family oxidoreductase</fullName>
        <ecNumber evidence="4">1.1.-.-</ecNumber>
    </submittedName>
</protein>
<dbReference type="PRINTS" id="PR00081">
    <property type="entry name" value="GDHRDH"/>
</dbReference>
<dbReference type="PROSITE" id="PS00061">
    <property type="entry name" value="ADH_SHORT"/>
    <property type="match status" value="1"/>
</dbReference>
<proteinExistence type="inferred from homology"/>
<evidence type="ECO:0000313" key="4">
    <source>
        <dbReference type="EMBL" id="MEY8246408.1"/>
    </source>
</evidence>
<evidence type="ECO:0000256" key="3">
    <source>
        <dbReference type="SAM" id="MobiDB-lite"/>
    </source>
</evidence>
<dbReference type="CDD" id="cd05233">
    <property type="entry name" value="SDR_c"/>
    <property type="match status" value="1"/>
</dbReference>
<keyword evidence="2 4" id="KW-0560">Oxidoreductase</keyword>
<dbReference type="RefSeq" id="WP_121700367.1">
    <property type="nucleotide sequence ID" value="NZ_JBCLPP010000045.1"/>
</dbReference>